<evidence type="ECO:0000313" key="2">
    <source>
        <dbReference type="Proteomes" id="UP000041625"/>
    </source>
</evidence>
<reference evidence="1 2" key="1">
    <citation type="submission" date="2014-06" db="EMBL/GenBank/DDBJ databases">
        <authorList>
            <person name="Le Roux F."/>
        </authorList>
    </citation>
    <scope>NUCLEOTIDE SEQUENCE [LARGE SCALE GENOMIC DNA]</scope>
    <source>
        <strain evidence="1 2">J2-31</strain>
    </source>
</reference>
<sequence>MQILTKIIKLEQFLKSLKAELQCVIWIGVRNTKQFKELIALVGHLALIRQSKLE</sequence>
<comment type="caution">
    <text evidence="1">The sequence shown here is derived from an EMBL/GenBank/DDBJ whole genome shotgun (WGS) entry which is preliminary data.</text>
</comment>
<keyword evidence="2" id="KW-1185">Reference proteome</keyword>
<protein>
    <submittedName>
        <fullName evidence="1">Uncharacterized protein</fullName>
    </submittedName>
</protein>
<accession>A0AA86WQL9</accession>
<organism evidence="1 2">
    <name type="scientific">Vibrio coralliirubri</name>
    <dbReference type="NCBI Taxonomy" id="1516159"/>
    <lineage>
        <taxon>Bacteria</taxon>
        <taxon>Pseudomonadati</taxon>
        <taxon>Pseudomonadota</taxon>
        <taxon>Gammaproteobacteria</taxon>
        <taxon>Vibrionales</taxon>
        <taxon>Vibrionaceae</taxon>
        <taxon>Vibrio</taxon>
    </lineage>
</organism>
<gene>
    <name evidence="1" type="ORF">VCR31J2_1380107</name>
</gene>
<proteinExistence type="predicted"/>
<dbReference type="AlphaFoldDB" id="A0AA86WQL9"/>
<evidence type="ECO:0000313" key="1">
    <source>
        <dbReference type="EMBL" id="CDT87750.1"/>
    </source>
</evidence>
<dbReference type="EMBL" id="CCKJ01000044">
    <property type="protein sequence ID" value="CDT87750.1"/>
    <property type="molecule type" value="Genomic_DNA"/>
</dbReference>
<name>A0AA86WQL9_9VIBR</name>
<dbReference type="Proteomes" id="UP000041625">
    <property type="component" value="Unassembled WGS sequence"/>
</dbReference>